<evidence type="ECO:0000313" key="1">
    <source>
        <dbReference type="EMBL" id="SDD33821.1"/>
    </source>
</evidence>
<dbReference type="OrthoDB" id="9944955at2"/>
<dbReference type="AlphaFoldDB" id="A0A1G6TXP2"/>
<gene>
    <name evidence="1" type="ORF">SAMN04488104_10255</name>
</gene>
<proteinExistence type="predicted"/>
<dbReference type="Proteomes" id="UP000199060">
    <property type="component" value="Unassembled WGS sequence"/>
</dbReference>
<dbReference type="RefSeq" id="WP_087939974.1">
    <property type="nucleotide sequence ID" value="NZ_FNAC01000025.1"/>
</dbReference>
<dbReference type="EMBL" id="FNAC01000025">
    <property type="protein sequence ID" value="SDD33821.1"/>
    <property type="molecule type" value="Genomic_DNA"/>
</dbReference>
<organism evidence="1 2">
    <name type="scientific">Algoriphagus faecimaris</name>
    <dbReference type="NCBI Taxonomy" id="686796"/>
    <lineage>
        <taxon>Bacteria</taxon>
        <taxon>Pseudomonadati</taxon>
        <taxon>Bacteroidota</taxon>
        <taxon>Cytophagia</taxon>
        <taxon>Cytophagales</taxon>
        <taxon>Cyclobacteriaceae</taxon>
        <taxon>Algoriphagus</taxon>
    </lineage>
</organism>
<evidence type="ECO:0000313" key="2">
    <source>
        <dbReference type="Proteomes" id="UP000199060"/>
    </source>
</evidence>
<accession>A0A1G6TXP2</accession>
<keyword evidence="2" id="KW-1185">Reference proteome</keyword>
<sequence length="173" mass="20076">MDLKLEELYDEAAQLGVILYNYFGPEDPRFQLVECLVKSKRSLSQRKCKKRILNDLCQKLEINGLELNQELKGILCTVGSIIKVSDRVVEESAFGFEMPVTSALMLKRENEKGFFFINPKDNVWVENTELIHVKVFPKVFPGNFFHISQKMVRVTSVEYLLLYYISKVNGVRF</sequence>
<reference evidence="2" key="1">
    <citation type="submission" date="2016-10" db="EMBL/GenBank/DDBJ databases">
        <authorList>
            <person name="Varghese N."/>
            <person name="Submissions S."/>
        </authorList>
    </citation>
    <scope>NUCLEOTIDE SEQUENCE [LARGE SCALE GENOMIC DNA]</scope>
    <source>
        <strain evidence="2">DSM 23095</strain>
    </source>
</reference>
<name>A0A1G6TXP2_9BACT</name>
<protein>
    <submittedName>
        <fullName evidence="1">Uncharacterized protein</fullName>
    </submittedName>
</protein>